<dbReference type="AlphaFoldDB" id="A0A4R0X3H5"/>
<accession>A0A4R0X3H5</accession>
<evidence type="ECO:0000313" key="2">
    <source>
        <dbReference type="Proteomes" id="UP000294200"/>
    </source>
</evidence>
<comment type="caution">
    <text evidence="1">The sequence shown here is derived from an EMBL/GenBank/DDBJ whole genome shotgun (WGS) entry which is preliminary data.</text>
</comment>
<gene>
    <name evidence="1" type="ORF">BZM27_52530</name>
</gene>
<keyword evidence="2" id="KW-1185">Reference proteome</keyword>
<dbReference type="Proteomes" id="UP000294200">
    <property type="component" value="Unassembled WGS sequence"/>
</dbReference>
<protein>
    <submittedName>
        <fullName evidence="1">Uncharacterized protein</fullName>
    </submittedName>
</protein>
<dbReference type="EMBL" id="MWML01000654">
    <property type="protein sequence ID" value="TCG02885.1"/>
    <property type="molecule type" value="Genomic_DNA"/>
</dbReference>
<evidence type="ECO:0000313" key="1">
    <source>
        <dbReference type="EMBL" id="TCG02885.1"/>
    </source>
</evidence>
<sequence>MIHPLSKALPGRVTPELEYLQAKWAAHLPYRQATDMLKEVLPLDRGISFSGTRDWIRVLGMQIDADIAHDIVNGRGPLQASGFANPSMSQR</sequence>
<organism evidence="1 2">
    <name type="scientific">Paraburkholderia steynii</name>
    <dbReference type="NCBI Taxonomy" id="1245441"/>
    <lineage>
        <taxon>Bacteria</taxon>
        <taxon>Pseudomonadati</taxon>
        <taxon>Pseudomonadota</taxon>
        <taxon>Betaproteobacteria</taxon>
        <taxon>Burkholderiales</taxon>
        <taxon>Burkholderiaceae</taxon>
        <taxon>Paraburkholderia</taxon>
    </lineage>
</organism>
<proteinExistence type="predicted"/>
<reference evidence="1 2" key="1">
    <citation type="submission" date="2017-02" db="EMBL/GenBank/DDBJ databases">
        <title>Paraburkholderia sophoroidis sp. nov. and Paraburkholderia steynii sp. nov. rhizobial symbionts of the fynbos legume Hypocalyptus sophoroides.</title>
        <authorList>
            <person name="Steenkamp E.T."/>
            <person name="Beukes C.W."/>
            <person name="Van Zyl E."/>
            <person name="Avontuur J."/>
            <person name="Chan W.Y."/>
            <person name="Hassen A."/>
            <person name="Palmer M."/>
            <person name="Mthombeni L."/>
            <person name="Phalane F."/>
            <person name="Sereme K."/>
            <person name="Venter S.N."/>
        </authorList>
    </citation>
    <scope>NUCLEOTIDE SEQUENCE [LARGE SCALE GENOMIC DNA]</scope>
    <source>
        <strain evidence="1 2">HC1.1ba</strain>
    </source>
</reference>
<name>A0A4R0X3H5_9BURK</name>